<proteinExistence type="predicted"/>
<keyword evidence="1" id="KW-1133">Transmembrane helix</keyword>
<feature type="transmembrane region" description="Helical" evidence="1">
    <location>
        <begin position="839"/>
        <end position="858"/>
    </location>
</feature>
<organism evidence="2">
    <name type="scientific">viral metagenome</name>
    <dbReference type="NCBI Taxonomy" id="1070528"/>
    <lineage>
        <taxon>unclassified sequences</taxon>
        <taxon>metagenomes</taxon>
        <taxon>organismal metagenomes</taxon>
    </lineage>
</organism>
<keyword evidence="1" id="KW-0812">Transmembrane</keyword>
<evidence type="ECO:0000256" key="1">
    <source>
        <dbReference type="SAM" id="Phobius"/>
    </source>
</evidence>
<sequence>MSVLQKERLTSIEGFLTNINFPGSKAATRTNTPSKAVYESRKLLEQDNELQEKVAELNKLGQEISAGVNRYKQNSARLVSLIKSETPTKGELKLSNVHINKMYTDYELSNIVNATDIDKKAVAWAFKKIYDKIPDGEVYPVAGGVTLSSYGPLNTQSYVVANQGKKLSFKQCKELAAQTGYAVFGMTNATIQNGVYVSTCLLPNMEDVTDCFKWGTVQDKNRMPKVQNATKNISFSARDGNAGSTPLYNVSSFTSVSVPKTSYYKPYNDNPGVALKGIFLDSKNSDALMKKYNITAGLWYADGKKEAWMDLGSSATGVQQMGKKYIVYGGYYAARDLQAYATDYDAIWDVDSYAFEAKKDDGFGDIIAYWLEGDVEGFMQALSQNGAKKGAESFQYTGPTYQAQYGKSVTIPLSGSFAIWKIDDTDTQTNYTLAENGAYNVSKVAPQMYLNRTSLSVAEWEKVQKSKDNQNILGSWMTTAIVKLRENSNLSHIGFFYKHSSDTNGELIAFGTPTIDPDAQIDFTFQDDKGIRYGDKNTITYYLVTEKYANGEYGFSRAFYDNIMGKVMYIDEKERIRSYPKSMLTPKDPNITQYKLQDNTNSDYFNLDIIPLSELQKLTMTIPKCKELCNKYYDQCDAFVFDGASQTRGLSGVADGTVMPKCSLKKHDPSIFSWATEEKNYSRLYKKIPQVLNNWTCSKKIVDMPASYVISGVRTDFGDSEYMGLDDKGNEIEPLKRGEVMNAKKKCGSWQQFETDSKTLKEMQNKIAGNIEKYAVLLNELKEYNSELIENASINQPMVDVAVKEYNDIMTNIQDYAATGEFRIDKYKTEMSDVSRKSYVYIYIIWLTIAVIIIYFAVKTLMKTMKKN</sequence>
<accession>A0A6C0IKK7</accession>
<protein>
    <submittedName>
        <fullName evidence="2">Uncharacterized protein</fullName>
    </submittedName>
</protein>
<keyword evidence="1" id="KW-0472">Membrane</keyword>
<evidence type="ECO:0000313" key="2">
    <source>
        <dbReference type="EMBL" id="QHT93359.1"/>
    </source>
</evidence>
<dbReference type="EMBL" id="MN740207">
    <property type="protein sequence ID" value="QHT93359.1"/>
    <property type="molecule type" value="Genomic_DNA"/>
</dbReference>
<reference evidence="2" key="1">
    <citation type="journal article" date="2020" name="Nature">
        <title>Giant virus diversity and host interactions through global metagenomics.</title>
        <authorList>
            <person name="Schulz F."/>
            <person name="Roux S."/>
            <person name="Paez-Espino D."/>
            <person name="Jungbluth S."/>
            <person name="Walsh D.A."/>
            <person name="Denef V.J."/>
            <person name="McMahon K.D."/>
            <person name="Konstantinidis K.T."/>
            <person name="Eloe-Fadrosh E.A."/>
            <person name="Kyrpides N.C."/>
            <person name="Woyke T."/>
        </authorList>
    </citation>
    <scope>NUCLEOTIDE SEQUENCE</scope>
    <source>
        <strain evidence="2">GVMAG-M-3300024252-29</strain>
    </source>
</reference>
<dbReference type="AlphaFoldDB" id="A0A6C0IKK7"/>
<name>A0A6C0IKK7_9ZZZZ</name>